<feature type="transmembrane region" description="Helical" evidence="10">
    <location>
        <begin position="267"/>
        <end position="284"/>
    </location>
</feature>
<evidence type="ECO:0000256" key="10">
    <source>
        <dbReference type="SAM" id="Phobius"/>
    </source>
</evidence>
<dbReference type="GO" id="GO:0046872">
    <property type="term" value="F:metal ion binding"/>
    <property type="evidence" value="ECO:0007669"/>
    <property type="project" value="UniProtKB-KW"/>
</dbReference>
<keyword evidence="8" id="KW-1015">Disulfide bond</keyword>
<evidence type="ECO:0000256" key="4">
    <source>
        <dbReference type="ARBA" id="ARBA00022847"/>
    </source>
</evidence>
<keyword evidence="7" id="KW-0915">Sodium</keyword>
<feature type="binding site" evidence="7">
    <location>
        <position position="114"/>
    </location>
    <ligand>
        <name>Na(+)</name>
        <dbReference type="ChEBI" id="CHEBI:29101"/>
        <label>1</label>
    </ligand>
</feature>
<keyword evidence="2" id="KW-0813">Transport</keyword>
<evidence type="ECO:0000256" key="1">
    <source>
        <dbReference type="ARBA" id="ARBA00004141"/>
    </source>
</evidence>
<keyword evidence="12" id="KW-1185">Reference proteome</keyword>
<keyword evidence="5 10" id="KW-1133">Transmembrane helix</keyword>
<evidence type="ECO:0000313" key="11">
    <source>
        <dbReference type="EMBL" id="CAD6184124.1"/>
    </source>
</evidence>
<evidence type="ECO:0000256" key="9">
    <source>
        <dbReference type="SAM" id="MobiDB-lite"/>
    </source>
</evidence>
<proteinExistence type="predicted"/>
<dbReference type="OrthoDB" id="6581954at2759"/>
<keyword evidence="4" id="KW-0769">Symport</keyword>
<feature type="transmembrane region" description="Helical" evidence="10">
    <location>
        <begin position="174"/>
        <end position="201"/>
    </location>
</feature>
<dbReference type="GO" id="GO:0006865">
    <property type="term" value="P:amino acid transport"/>
    <property type="evidence" value="ECO:0007669"/>
    <property type="project" value="TreeGrafter"/>
</dbReference>
<evidence type="ECO:0000313" key="12">
    <source>
        <dbReference type="Proteomes" id="UP000835052"/>
    </source>
</evidence>
<evidence type="ECO:0000256" key="6">
    <source>
        <dbReference type="ARBA" id="ARBA00023136"/>
    </source>
</evidence>
<dbReference type="InterPro" id="IPR000175">
    <property type="entry name" value="Na/ntran_symport"/>
</dbReference>
<dbReference type="GO" id="GO:0043005">
    <property type="term" value="C:neuron projection"/>
    <property type="evidence" value="ECO:0007669"/>
    <property type="project" value="TreeGrafter"/>
</dbReference>
<dbReference type="PROSITE" id="PS50267">
    <property type="entry name" value="NA_NEUROTRAN_SYMP_3"/>
    <property type="match status" value="1"/>
</dbReference>
<sequence>MSRRSGEESLGKIEMRSGCEESLSRRASRKASRQLSNKSFRGRPATPDYLPLDLPLTLCVSQNDEPIASLGGLTPTKESRVAALRRRSSMARERWATKMEFLLAVIGYAVDLGNIWRFPSVCYKHGGGAFLIPYLVMLLVGGLPMFYMELVMGQFHRAGCISIWRKICPLFKGIGYGICFICTFIACFYNAIIAHAVYFVFSSIALEVPWKSCNNSWNTPLCSDDVNVSMSKTGQRLSSPSEEYYLYNVLESQKSTGFDDLGGVKPSMALCLALVFTLVYFALWKGPQSSGKVTFTYPGNVGMVDNGR</sequence>
<accession>A0A8S1GM09</accession>
<dbReference type="GO" id="GO:0051378">
    <property type="term" value="F:serotonin binding"/>
    <property type="evidence" value="ECO:0007669"/>
    <property type="project" value="TreeGrafter"/>
</dbReference>
<dbReference type="PANTHER" id="PTHR11616">
    <property type="entry name" value="SODIUM/CHLORIDE DEPENDENT TRANSPORTER"/>
    <property type="match status" value="1"/>
</dbReference>
<feature type="compositionally biased region" description="Basic and acidic residues" evidence="9">
    <location>
        <begin position="1"/>
        <end position="24"/>
    </location>
</feature>
<dbReference type="PRINTS" id="PR00176">
    <property type="entry name" value="NANEUSMPORT"/>
</dbReference>
<feature type="disulfide bond" evidence="8">
    <location>
        <begin position="213"/>
        <end position="222"/>
    </location>
</feature>
<organism evidence="11 12">
    <name type="scientific">Caenorhabditis auriculariae</name>
    <dbReference type="NCBI Taxonomy" id="2777116"/>
    <lineage>
        <taxon>Eukaryota</taxon>
        <taxon>Metazoa</taxon>
        <taxon>Ecdysozoa</taxon>
        <taxon>Nematoda</taxon>
        <taxon>Chromadorea</taxon>
        <taxon>Rhabditida</taxon>
        <taxon>Rhabditina</taxon>
        <taxon>Rhabditomorpha</taxon>
        <taxon>Rhabditoidea</taxon>
        <taxon>Rhabditidae</taxon>
        <taxon>Peloderinae</taxon>
        <taxon>Caenorhabditis</taxon>
    </lineage>
</organism>
<feature type="transmembrane region" description="Helical" evidence="10">
    <location>
        <begin position="128"/>
        <end position="147"/>
    </location>
</feature>
<keyword evidence="7" id="KW-0479">Metal-binding</keyword>
<dbReference type="InterPro" id="IPR037272">
    <property type="entry name" value="SNS_sf"/>
</dbReference>
<evidence type="ECO:0000256" key="8">
    <source>
        <dbReference type="PIRSR" id="PIRSR600175-2"/>
    </source>
</evidence>
<dbReference type="PANTHER" id="PTHR11616:SF279">
    <property type="entry name" value="SODIUM-DEPENDENT SEROTONIN TRANSPORTER"/>
    <property type="match status" value="1"/>
</dbReference>
<dbReference type="SUPFAM" id="SSF161070">
    <property type="entry name" value="SNF-like"/>
    <property type="match status" value="1"/>
</dbReference>
<feature type="region of interest" description="Disordered" evidence="9">
    <location>
        <begin position="1"/>
        <end position="42"/>
    </location>
</feature>
<feature type="transmembrane region" description="Helical" evidence="10">
    <location>
        <begin position="95"/>
        <end position="116"/>
    </location>
</feature>
<keyword evidence="3 10" id="KW-0812">Transmembrane</keyword>
<protein>
    <recommendedName>
        <fullName evidence="13">Transporter</fullName>
    </recommendedName>
</protein>
<name>A0A8S1GM09_9PELO</name>
<comment type="subcellular location">
    <subcellularLocation>
        <location evidence="1">Membrane</location>
        <topology evidence="1">Multi-pass membrane protein</topology>
    </subcellularLocation>
</comment>
<evidence type="ECO:0000256" key="2">
    <source>
        <dbReference type="ARBA" id="ARBA00022448"/>
    </source>
</evidence>
<feature type="binding site" evidence="7">
    <location>
        <position position="110"/>
    </location>
    <ligand>
        <name>Na(+)</name>
        <dbReference type="ChEBI" id="CHEBI:29101"/>
        <label>1</label>
    </ligand>
</feature>
<reference evidence="11" key="1">
    <citation type="submission" date="2020-10" db="EMBL/GenBank/DDBJ databases">
        <authorList>
            <person name="Kikuchi T."/>
        </authorList>
    </citation>
    <scope>NUCLEOTIDE SEQUENCE</scope>
    <source>
        <strain evidence="11">NKZ352</strain>
    </source>
</reference>
<evidence type="ECO:0008006" key="13">
    <source>
        <dbReference type="Google" id="ProtNLM"/>
    </source>
</evidence>
<dbReference type="Proteomes" id="UP000835052">
    <property type="component" value="Unassembled WGS sequence"/>
</dbReference>
<feature type="binding site" evidence="7">
    <location>
        <position position="109"/>
    </location>
    <ligand>
        <name>Na(+)</name>
        <dbReference type="ChEBI" id="CHEBI:29101"/>
        <label>1</label>
    </ligand>
</feature>
<feature type="binding site" evidence="7">
    <location>
        <position position="107"/>
    </location>
    <ligand>
        <name>Na(+)</name>
        <dbReference type="ChEBI" id="CHEBI:29101"/>
        <label>1</label>
    </ligand>
</feature>
<evidence type="ECO:0000256" key="7">
    <source>
        <dbReference type="PIRSR" id="PIRSR600175-1"/>
    </source>
</evidence>
<dbReference type="AlphaFoldDB" id="A0A8S1GM09"/>
<dbReference type="EMBL" id="CAJGYM010000001">
    <property type="protein sequence ID" value="CAD6184124.1"/>
    <property type="molecule type" value="Genomic_DNA"/>
</dbReference>
<keyword evidence="6 10" id="KW-0472">Membrane</keyword>
<dbReference type="Pfam" id="PF00209">
    <property type="entry name" value="SNF"/>
    <property type="match status" value="1"/>
</dbReference>
<evidence type="ECO:0000256" key="3">
    <source>
        <dbReference type="ARBA" id="ARBA00022692"/>
    </source>
</evidence>
<dbReference type="GO" id="GO:0005886">
    <property type="term" value="C:plasma membrane"/>
    <property type="evidence" value="ECO:0007669"/>
    <property type="project" value="TreeGrafter"/>
</dbReference>
<gene>
    <name evidence="11" type="ORF">CAUJ_LOCUS43</name>
</gene>
<comment type="caution">
    <text evidence="11">The sequence shown here is derived from an EMBL/GenBank/DDBJ whole genome shotgun (WGS) entry which is preliminary data.</text>
</comment>
<evidence type="ECO:0000256" key="5">
    <source>
        <dbReference type="ARBA" id="ARBA00022989"/>
    </source>
</evidence>
<dbReference type="GO" id="GO:0098793">
    <property type="term" value="C:presynapse"/>
    <property type="evidence" value="ECO:0007669"/>
    <property type="project" value="GOC"/>
</dbReference>
<dbReference type="GO" id="GO:0005335">
    <property type="term" value="F:serotonin:sodium:chloride symporter activity"/>
    <property type="evidence" value="ECO:0007669"/>
    <property type="project" value="TreeGrafter"/>
</dbReference>